<evidence type="ECO:0000256" key="1">
    <source>
        <dbReference type="ARBA" id="ARBA00004123"/>
    </source>
</evidence>
<dbReference type="InParanoid" id="A0A163EC83"/>
<dbReference type="Pfam" id="PF11754">
    <property type="entry name" value="Velvet"/>
    <property type="match status" value="2"/>
</dbReference>
<evidence type="ECO:0000256" key="3">
    <source>
        <dbReference type="ARBA" id="ARBA00023163"/>
    </source>
</evidence>
<feature type="domain" description="Velvet" evidence="6">
    <location>
        <begin position="115"/>
        <end position="290"/>
    </location>
</feature>
<feature type="region of interest" description="Disordered" evidence="5">
    <location>
        <begin position="59"/>
        <end position="79"/>
    </location>
</feature>
<keyword evidence="3" id="KW-0804">Transcription</keyword>
<dbReference type="PANTHER" id="PTHR33572:SF3">
    <property type="entry name" value="VELVET COMPLEX SUBUNIT B"/>
    <property type="match status" value="1"/>
</dbReference>
<evidence type="ECO:0000256" key="2">
    <source>
        <dbReference type="ARBA" id="ARBA00023015"/>
    </source>
</evidence>
<accession>A0A163EC83</accession>
<dbReference type="PROSITE" id="PS51821">
    <property type="entry name" value="VELVET"/>
    <property type="match status" value="1"/>
</dbReference>
<dbReference type="InterPro" id="IPR037525">
    <property type="entry name" value="Velvet_dom"/>
</dbReference>
<comment type="subcellular location">
    <subcellularLocation>
        <location evidence="1">Nucleus</location>
    </subcellularLocation>
</comment>
<dbReference type="STRING" id="763407.A0A163EC83"/>
<dbReference type="GeneID" id="28995981"/>
<dbReference type="OrthoDB" id="5599552at2759"/>
<name>A0A163EC83_PHYB8</name>
<dbReference type="EMBL" id="KV440974">
    <property type="protein sequence ID" value="OAD77910.1"/>
    <property type="molecule type" value="Genomic_DNA"/>
</dbReference>
<feature type="compositionally biased region" description="Polar residues" evidence="5">
    <location>
        <begin position="59"/>
        <end position="71"/>
    </location>
</feature>
<dbReference type="Gene3D" id="2.60.40.3960">
    <property type="entry name" value="Velvet domain"/>
    <property type="match status" value="1"/>
</dbReference>
<evidence type="ECO:0000313" key="8">
    <source>
        <dbReference type="Proteomes" id="UP000077315"/>
    </source>
</evidence>
<dbReference type="PANTHER" id="PTHR33572">
    <property type="entry name" value="SPORE DEVELOPMENT REGULATOR VOSA"/>
    <property type="match status" value="1"/>
</dbReference>
<dbReference type="GO" id="GO:0005634">
    <property type="term" value="C:nucleus"/>
    <property type="evidence" value="ECO:0007669"/>
    <property type="project" value="UniProtKB-SubCell"/>
</dbReference>
<keyword evidence="4" id="KW-0539">Nucleus</keyword>
<organism evidence="7 8">
    <name type="scientific">Phycomyces blakesleeanus (strain ATCC 8743b / DSM 1359 / FGSC 10004 / NBRC 33097 / NRRL 1555)</name>
    <dbReference type="NCBI Taxonomy" id="763407"/>
    <lineage>
        <taxon>Eukaryota</taxon>
        <taxon>Fungi</taxon>
        <taxon>Fungi incertae sedis</taxon>
        <taxon>Mucoromycota</taxon>
        <taxon>Mucoromycotina</taxon>
        <taxon>Mucoromycetes</taxon>
        <taxon>Mucorales</taxon>
        <taxon>Phycomycetaceae</taxon>
        <taxon>Phycomyces</taxon>
    </lineage>
</organism>
<evidence type="ECO:0000259" key="6">
    <source>
        <dbReference type="PROSITE" id="PS51821"/>
    </source>
</evidence>
<keyword evidence="8" id="KW-1185">Reference proteome</keyword>
<evidence type="ECO:0000313" key="7">
    <source>
        <dbReference type="EMBL" id="OAD77910.1"/>
    </source>
</evidence>
<evidence type="ECO:0000256" key="4">
    <source>
        <dbReference type="ARBA" id="ARBA00023242"/>
    </source>
</evidence>
<dbReference type="VEuPathDB" id="FungiDB:PHYBLDRAFT_164792"/>
<dbReference type="InterPro" id="IPR038491">
    <property type="entry name" value="Velvet_dom_sf"/>
</dbReference>
<protein>
    <recommendedName>
        <fullName evidence="6">Velvet domain-containing protein</fullName>
    </recommendedName>
</protein>
<dbReference type="RefSeq" id="XP_018295950.1">
    <property type="nucleotide sequence ID" value="XM_018435075.1"/>
</dbReference>
<proteinExistence type="predicted"/>
<gene>
    <name evidence="7" type="ORF">PHYBLDRAFT_164792</name>
</gene>
<evidence type="ECO:0000256" key="5">
    <source>
        <dbReference type="SAM" id="MobiDB-lite"/>
    </source>
</evidence>
<dbReference type="Proteomes" id="UP000077315">
    <property type="component" value="Unassembled WGS sequence"/>
</dbReference>
<dbReference type="AlphaFoldDB" id="A0A163EC83"/>
<sequence>MNHSSEPGSTDEGYLSSRQQYYSWDDLDLSIYPESLQPNQYPINQDFAIPHPITNQELLQSSTQDQSQPTYQYPPESQWGNAHMITKRTNNVETMVSQFPFYSSAQLAADVQMQDTNPRSYELEIVEQPQQCRMCGFGEKDRRPIDPAPVIRLIVRNQAGFLDQDCVEMPFFVVHASLWSVDMQHQIDVLKGPASVAFRILLGSTVSSPLPLKGLDNKTGTYFSFPELSVRMPGQYRLKFTLIHLTRSASTTCVFTEPFVVYTAKTFPGMKESSNLAKHLARQGLKLPVRNLARGNNKRDSEDKENIES</sequence>
<keyword evidence="2" id="KW-0805">Transcription regulation</keyword>
<dbReference type="InterPro" id="IPR021740">
    <property type="entry name" value="Velvet"/>
</dbReference>
<reference evidence="8" key="1">
    <citation type="submission" date="2015-06" db="EMBL/GenBank/DDBJ databases">
        <title>Expansion of signal transduction pathways in fungi by whole-genome duplication.</title>
        <authorList>
            <consortium name="DOE Joint Genome Institute"/>
            <person name="Corrochano L.M."/>
            <person name="Kuo A."/>
            <person name="Marcet-Houben M."/>
            <person name="Polaino S."/>
            <person name="Salamov A."/>
            <person name="Villalobos J.M."/>
            <person name="Alvarez M.I."/>
            <person name="Avalos J."/>
            <person name="Benito E.P."/>
            <person name="Benoit I."/>
            <person name="Burger G."/>
            <person name="Camino L.P."/>
            <person name="Canovas D."/>
            <person name="Cerda-Olmedo E."/>
            <person name="Cheng J.-F."/>
            <person name="Dominguez A."/>
            <person name="Elias M."/>
            <person name="Eslava A.P."/>
            <person name="Glaser F."/>
            <person name="Grimwood J."/>
            <person name="Gutierrez G."/>
            <person name="Heitman J."/>
            <person name="Henrissat B."/>
            <person name="Iturriaga E.A."/>
            <person name="Lang B.F."/>
            <person name="Lavin J.L."/>
            <person name="Lee S."/>
            <person name="Li W."/>
            <person name="Lindquist E."/>
            <person name="Lopez-Garcia S."/>
            <person name="Luque E.M."/>
            <person name="Marcos A.T."/>
            <person name="Martin J."/>
            <person name="McCluskey K."/>
            <person name="Medina H.R."/>
            <person name="Miralles-Duran A."/>
            <person name="Miyazaki A."/>
            <person name="Munoz-Torres E."/>
            <person name="Oguiza J.A."/>
            <person name="Ohm R."/>
            <person name="Olmedo M."/>
            <person name="Orejas M."/>
            <person name="Ortiz-Castellanos L."/>
            <person name="Pisabarro A.G."/>
            <person name="Rodriguez-Romero J."/>
            <person name="Ruiz-Herrera J."/>
            <person name="Ruiz-Vazquez R."/>
            <person name="Sanz C."/>
            <person name="Schackwitz W."/>
            <person name="Schmutz J."/>
            <person name="Shahriari M."/>
            <person name="Shelest E."/>
            <person name="Silva-Franco F."/>
            <person name="Soanes D."/>
            <person name="Syed K."/>
            <person name="Tagua V.G."/>
            <person name="Talbot N.J."/>
            <person name="Thon M."/>
            <person name="De vries R.P."/>
            <person name="Wiebenga A."/>
            <person name="Yadav J.S."/>
            <person name="Braun E.L."/>
            <person name="Baker S."/>
            <person name="Garre V."/>
            <person name="Horwitz B."/>
            <person name="Torres-Martinez S."/>
            <person name="Idnurm A."/>
            <person name="Herrera-Estrella A."/>
            <person name="Gabaldon T."/>
            <person name="Grigoriev I.V."/>
        </authorList>
    </citation>
    <scope>NUCLEOTIDE SEQUENCE [LARGE SCALE GENOMIC DNA]</scope>
    <source>
        <strain evidence="8">NRRL 1555(-)</strain>
    </source>
</reference>